<comment type="caution">
    <text evidence="1">The sequence shown here is derived from an EMBL/GenBank/DDBJ whole genome shotgun (WGS) entry which is preliminary data.</text>
</comment>
<keyword evidence="2" id="KW-1185">Reference proteome</keyword>
<dbReference type="PANTHER" id="PTHR36766:SF70">
    <property type="entry name" value="DISEASE RESISTANCE PROTEIN RGA4"/>
    <property type="match status" value="1"/>
</dbReference>
<gene>
    <name evidence="1" type="ORF">GIB67_011093</name>
</gene>
<reference evidence="1 2" key="1">
    <citation type="journal article" date="2020" name="IScience">
        <title>Genome Sequencing of the Endangered Kingdonia uniflora (Circaeasteraceae, Ranunculales) Reveals Potential Mechanisms of Evolutionary Specialization.</title>
        <authorList>
            <person name="Sun Y."/>
            <person name="Deng T."/>
            <person name="Zhang A."/>
            <person name="Moore M.J."/>
            <person name="Landis J.B."/>
            <person name="Lin N."/>
            <person name="Zhang H."/>
            <person name="Zhang X."/>
            <person name="Huang J."/>
            <person name="Zhang X."/>
            <person name="Sun H."/>
            <person name="Wang H."/>
        </authorList>
    </citation>
    <scope>NUCLEOTIDE SEQUENCE [LARGE SCALE GENOMIC DNA]</scope>
    <source>
        <strain evidence="1">TB1705</strain>
        <tissue evidence="1">Leaf</tissue>
    </source>
</reference>
<dbReference type="SUPFAM" id="SSF52058">
    <property type="entry name" value="L domain-like"/>
    <property type="match status" value="1"/>
</dbReference>
<dbReference type="EMBL" id="JACGCM010002220">
    <property type="protein sequence ID" value="KAF6143134.1"/>
    <property type="molecule type" value="Genomic_DNA"/>
</dbReference>
<dbReference type="Proteomes" id="UP000541444">
    <property type="component" value="Unassembled WGS sequence"/>
</dbReference>
<sequence length="207" mass="23562">DCRKLVKVPNSFPSLQELHITESNAVTVNSVAGNLTFLSYLQIKGILDLILLPQGLLHNNKFLHCLIIMDCPRFQSFPFIELKCLSSLKRLTMGGFSEKQISFPFPNNENRGAFQVQQHLLALHELEIVGWSTLTSLPDGLQCLITLEKLTISRFPKLRVLPEWFGRLSSLQFLMIGECKKLTSLPSKEEMGRLTKLRRLKFVTAHI</sequence>
<dbReference type="PANTHER" id="PTHR36766">
    <property type="entry name" value="PLANT BROAD-SPECTRUM MILDEW RESISTANCE PROTEIN RPW8"/>
    <property type="match status" value="1"/>
</dbReference>
<dbReference type="AlphaFoldDB" id="A0A7J7LKS4"/>
<evidence type="ECO:0008006" key="3">
    <source>
        <dbReference type="Google" id="ProtNLM"/>
    </source>
</evidence>
<name>A0A7J7LKS4_9MAGN</name>
<evidence type="ECO:0000313" key="2">
    <source>
        <dbReference type="Proteomes" id="UP000541444"/>
    </source>
</evidence>
<proteinExistence type="predicted"/>
<evidence type="ECO:0000313" key="1">
    <source>
        <dbReference type="EMBL" id="KAF6143134.1"/>
    </source>
</evidence>
<organism evidence="1 2">
    <name type="scientific">Kingdonia uniflora</name>
    <dbReference type="NCBI Taxonomy" id="39325"/>
    <lineage>
        <taxon>Eukaryota</taxon>
        <taxon>Viridiplantae</taxon>
        <taxon>Streptophyta</taxon>
        <taxon>Embryophyta</taxon>
        <taxon>Tracheophyta</taxon>
        <taxon>Spermatophyta</taxon>
        <taxon>Magnoliopsida</taxon>
        <taxon>Ranunculales</taxon>
        <taxon>Circaeasteraceae</taxon>
        <taxon>Kingdonia</taxon>
    </lineage>
</organism>
<dbReference type="Gene3D" id="3.80.10.10">
    <property type="entry name" value="Ribonuclease Inhibitor"/>
    <property type="match status" value="2"/>
</dbReference>
<feature type="non-terminal residue" evidence="1">
    <location>
        <position position="1"/>
    </location>
</feature>
<dbReference type="OrthoDB" id="1928346at2759"/>
<accession>A0A7J7LKS4</accession>
<protein>
    <recommendedName>
        <fullName evidence="3">Disease resistance protein</fullName>
    </recommendedName>
</protein>
<dbReference type="InterPro" id="IPR032675">
    <property type="entry name" value="LRR_dom_sf"/>
</dbReference>